<accession>A0A7H1N1Y7</accession>
<gene>
    <name evidence="2" type="ORF">HQ394_10815</name>
</gene>
<proteinExistence type="predicted"/>
<dbReference type="KEGG" id="dvn:HQ394_10815"/>
<dbReference type="EMBL" id="CP053923">
    <property type="protein sequence ID" value="QNT69723.1"/>
    <property type="molecule type" value="Genomic_DNA"/>
</dbReference>
<protein>
    <submittedName>
        <fullName evidence="2">Uncharacterized protein</fullName>
    </submittedName>
</protein>
<evidence type="ECO:0000313" key="3">
    <source>
        <dbReference type="Proteomes" id="UP000516369"/>
    </source>
</evidence>
<dbReference type="AlphaFoldDB" id="A0A7H1N1Y7"/>
<keyword evidence="3" id="KW-1185">Reference proteome</keyword>
<sequence>MFALPAFADNLPPAASPGSVASPTSSVAPPSPAEAPAAADPLAECLTPGKSGRKTFIEDEFCLLRMERLGTLSIGIGEKEALAALPCPVSKGKEEFSEATSDYNQKWSFPACGVNLTMASSAKGGPKVVTSIVIFAPSTLATTRGIHIGSTEEEVLAAYAPFVDRGAGQRGKTIVAGSIYGGMIISIADSKVSEIFLGAAAE</sequence>
<reference evidence="2 3" key="1">
    <citation type="submission" date="2020-05" db="EMBL/GenBank/DDBJ databases">
        <title>Complete closed genome sequence of Defluviicoccus vanus.</title>
        <authorList>
            <person name="Bessarab I."/>
            <person name="Arumugam K."/>
            <person name="Maszenan A.M."/>
            <person name="Seviour R.J."/>
            <person name="Williams R.B."/>
        </authorList>
    </citation>
    <scope>NUCLEOTIDE SEQUENCE [LARGE SCALE GENOMIC DNA]</scope>
    <source>
        <strain evidence="2 3">Ben 114</strain>
    </source>
</reference>
<feature type="region of interest" description="Disordered" evidence="1">
    <location>
        <begin position="10"/>
        <end position="39"/>
    </location>
</feature>
<evidence type="ECO:0000256" key="1">
    <source>
        <dbReference type="SAM" id="MobiDB-lite"/>
    </source>
</evidence>
<name>A0A7H1N1Y7_9PROT</name>
<evidence type="ECO:0000313" key="2">
    <source>
        <dbReference type="EMBL" id="QNT69723.1"/>
    </source>
</evidence>
<feature type="compositionally biased region" description="Low complexity" evidence="1">
    <location>
        <begin position="12"/>
        <end position="39"/>
    </location>
</feature>
<dbReference type="Proteomes" id="UP000516369">
    <property type="component" value="Chromosome"/>
</dbReference>
<organism evidence="2 3">
    <name type="scientific">Defluviicoccus vanus</name>
    <dbReference type="NCBI Taxonomy" id="111831"/>
    <lineage>
        <taxon>Bacteria</taxon>
        <taxon>Pseudomonadati</taxon>
        <taxon>Pseudomonadota</taxon>
        <taxon>Alphaproteobacteria</taxon>
        <taxon>Rhodospirillales</taxon>
        <taxon>Rhodospirillaceae</taxon>
        <taxon>Defluviicoccus</taxon>
    </lineage>
</organism>